<organism evidence="1 2">
    <name type="scientific">Pelatocladus maniniholoensis HA4357-MV3</name>
    <dbReference type="NCBI Taxonomy" id="1117104"/>
    <lineage>
        <taxon>Bacteria</taxon>
        <taxon>Bacillati</taxon>
        <taxon>Cyanobacteriota</taxon>
        <taxon>Cyanophyceae</taxon>
        <taxon>Nostocales</taxon>
        <taxon>Nostocaceae</taxon>
        <taxon>Pelatocladus</taxon>
    </lineage>
</organism>
<protein>
    <submittedName>
        <fullName evidence="1">Uncharacterized protein</fullName>
    </submittedName>
</protein>
<dbReference type="Proteomes" id="UP000813215">
    <property type="component" value="Unassembled WGS sequence"/>
</dbReference>
<reference evidence="1" key="2">
    <citation type="journal article" date="2022" name="Microbiol. Resour. Announc.">
        <title>Metagenome Sequencing to Explore Phylogenomics of Terrestrial Cyanobacteria.</title>
        <authorList>
            <person name="Ward R.D."/>
            <person name="Stajich J.E."/>
            <person name="Johansen J.R."/>
            <person name="Huntemann M."/>
            <person name="Clum A."/>
            <person name="Foster B."/>
            <person name="Foster B."/>
            <person name="Roux S."/>
            <person name="Palaniappan K."/>
            <person name="Varghese N."/>
            <person name="Mukherjee S."/>
            <person name="Reddy T.B.K."/>
            <person name="Daum C."/>
            <person name="Copeland A."/>
            <person name="Chen I.A."/>
            <person name="Ivanova N.N."/>
            <person name="Kyrpides N.C."/>
            <person name="Shapiro N."/>
            <person name="Eloe-Fadrosh E.A."/>
            <person name="Pietrasiak N."/>
        </authorList>
    </citation>
    <scope>NUCLEOTIDE SEQUENCE</scope>
    <source>
        <strain evidence="1">HA4357-MV3</strain>
    </source>
</reference>
<evidence type="ECO:0000313" key="2">
    <source>
        <dbReference type="Proteomes" id="UP000813215"/>
    </source>
</evidence>
<name>A0A9E3LWX5_9NOST</name>
<gene>
    <name evidence="1" type="ORF">KME28_26325</name>
</gene>
<evidence type="ECO:0000313" key="1">
    <source>
        <dbReference type="EMBL" id="MBW4435135.1"/>
    </source>
</evidence>
<sequence length="45" mass="5407">MIISDLNHIESVESSQIIGGRDDKGKDRDKDKYKYKCYECYKYRD</sequence>
<accession>A0A9E3LWX5</accession>
<proteinExistence type="predicted"/>
<dbReference type="AlphaFoldDB" id="A0A9E3LWX5"/>
<reference evidence="1" key="1">
    <citation type="submission" date="2021-05" db="EMBL/GenBank/DDBJ databases">
        <authorList>
            <person name="Pietrasiak N."/>
            <person name="Ward R."/>
            <person name="Stajich J.E."/>
            <person name="Kurbessoian T."/>
        </authorList>
    </citation>
    <scope>NUCLEOTIDE SEQUENCE</scope>
    <source>
        <strain evidence="1">HA4357-MV3</strain>
    </source>
</reference>
<dbReference type="EMBL" id="JAHHHW010000154">
    <property type="protein sequence ID" value="MBW4435135.1"/>
    <property type="molecule type" value="Genomic_DNA"/>
</dbReference>
<comment type="caution">
    <text evidence="1">The sequence shown here is derived from an EMBL/GenBank/DDBJ whole genome shotgun (WGS) entry which is preliminary data.</text>
</comment>